<evidence type="ECO:0000313" key="2">
    <source>
        <dbReference type="Proteomes" id="UP000814176"/>
    </source>
</evidence>
<evidence type="ECO:0000313" key="1">
    <source>
        <dbReference type="EMBL" id="KAH9835155.1"/>
    </source>
</evidence>
<dbReference type="GeneID" id="72008294"/>
<reference evidence="1 2" key="1">
    <citation type="journal article" date="2021" name="Environ. Microbiol.">
        <title>Gene family expansions and transcriptome signatures uncover fungal adaptations to wood decay.</title>
        <authorList>
            <person name="Hage H."/>
            <person name="Miyauchi S."/>
            <person name="Viragh M."/>
            <person name="Drula E."/>
            <person name="Min B."/>
            <person name="Chaduli D."/>
            <person name="Navarro D."/>
            <person name="Favel A."/>
            <person name="Norest M."/>
            <person name="Lesage-Meessen L."/>
            <person name="Balint B."/>
            <person name="Merenyi Z."/>
            <person name="de Eugenio L."/>
            <person name="Morin E."/>
            <person name="Martinez A.T."/>
            <person name="Baldrian P."/>
            <person name="Stursova M."/>
            <person name="Martinez M.J."/>
            <person name="Novotny C."/>
            <person name="Magnuson J.K."/>
            <person name="Spatafora J.W."/>
            <person name="Maurice S."/>
            <person name="Pangilinan J."/>
            <person name="Andreopoulos W."/>
            <person name="LaButti K."/>
            <person name="Hundley H."/>
            <person name="Na H."/>
            <person name="Kuo A."/>
            <person name="Barry K."/>
            <person name="Lipzen A."/>
            <person name="Henrissat B."/>
            <person name="Riley R."/>
            <person name="Ahrendt S."/>
            <person name="Nagy L.G."/>
            <person name="Grigoriev I.V."/>
            <person name="Martin F."/>
            <person name="Rosso M.N."/>
        </authorList>
    </citation>
    <scope>NUCLEOTIDE SEQUENCE [LARGE SCALE GENOMIC DNA]</scope>
    <source>
        <strain evidence="1 2">CIRM-BRFM 1785</strain>
    </source>
</reference>
<accession>A0ABQ8KC23</accession>
<gene>
    <name evidence="1" type="ORF">C8Q71DRAFT_858815</name>
</gene>
<protein>
    <submittedName>
        <fullName evidence="1">Uncharacterized protein</fullName>
    </submittedName>
</protein>
<dbReference type="RefSeq" id="XP_047777588.1">
    <property type="nucleotide sequence ID" value="XM_047927562.1"/>
</dbReference>
<keyword evidence="2" id="KW-1185">Reference proteome</keyword>
<sequence length="453" mass="51295">MTPKTPRQLNAKQVNPSITYQSIRDLLGFKRDLEVPASAHSSLNSLKKQNINILNDWDHTQIDKVALYGISKSNEDVGICTKKIHEFLRKLQRYLIVSYEDAQDLMGLDHPSSSLVINQSIENNIQKYESNQGRYFITDMAFSFAQANMVEVWNIQELEAKEKNAKTKDHDDLKASVPDLLTRADAISCCFALVFLLLVQPASYKDTETVTEKHVGIVIDTIMRCAAGKGFKFGSNSPAELIYALSRTTKGASPDMFIQAEATGKQTQVPMEGQWDVTQSEDSTLADQAVPDVITFIAEAKRGPEELKKAITQMSAALHPTELVVIIMHYDKHKLPYDTEVEQLTKYELDELDVTFGVFYGANDLTIVANYPAIAKTKKNGQDQYSWTLRTRVIAKYALAVDMPVEEVWIVFVAILTVSTHNQRLQKRYRRLDVVRNFTDIHRRSEQRPAKKT</sequence>
<name>A0ABQ8KC23_9APHY</name>
<proteinExistence type="predicted"/>
<dbReference type="EMBL" id="JADCUA010000013">
    <property type="protein sequence ID" value="KAH9835155.1"/>
    <property type="molecule type" value="Genomic_DNA"/>
</dbReference>
<comment type="caution">
    <text evidence="1">The sequence shown here is derived from an EMBL/GenBank/DDBJ whole genome shotgun (WGS) entry which is preliminary data.</text>
</comment>
<organism evidence="1 2">
    <name type="scientific">Rhodofomes roseus</name>
    <dbReference type="NCBI Taxonomy" id="34475"/>
    <lineage>
        <taxon>Eukaryota</taxon>
        <taxon>Fungi</taxon>
        <taxon>Dikarya</taxon>
        <taxon>Basidiomycota</taxon>
        <taxon>Agaricomycotina</taxon>
        <taxon>Agaricomycetes</taxon>
        <taxon>Polyporales</taxon>
        <taxon>Rhodofomes</taxon>
    </lineage>
</organism>
<dbReference type="Proteomes" id="UP000814176">
    <property type="component" value="Unassembled WGS sequence"/>
</dbReference>